<dbReference type="Pfam" id="PF20722">
    <property type="entry name" value="DUF6830"/>
    <property type="match status" value="1"/>
</dbReference>
<feature type="domain" description="DUF6830" evidence="2">
    <location>
        <begin position="121"/>
        <end position="278"/>
    </location>
</feature>
<reference evidence="3" key="2">
    <citation type="journal article" date="2020" name="Nat. Commun.">
        <title>Large-scale genome sequencing of mycorrhizal fungi provides insights into the early evolution of symbiotic traits.</title>
        <authorList>
            <person name="Miyauchi S."/>
            <person name="Kiss E."/>
            <person name="Kuo A."/>
            <person name="Drula E."/>
            <person name="Kohler A."/>
            <person name="Sanchez-Garcia M."/>
            <person name="Morin E."/>
            <person name="Andreopoulos B."/>
            <person name="Barry K.W."/>
            <person name="Bonito G."/>
            <person name="Buee M."/>
            <person name="Carver A."/>
            <person name="Chen C."/>
            <person name="Cichocki N."/>
            <person name="Clum A."/>
            <person name="Culley D."/>
            <person name="Crous P.W."/>
            <person name="Fauchery L."/>
            <person name="Girlanda M."/>
            <person name="Hayes R.D."/>
            <person name="Keri Z."/>
            <person name="LaButti K."/>
            <person name="Lipzen A."/>
            <person name="Lombard V."/>
            <person name="Magnuson J."/>
            <person name="Maillard F."/>
            <person name="Murat C."/>
            <person name="Nolan M."/>
            <person name="Ohm R.A."/>
            <person name="Pangilinan J."/>
            <person name="Pereira M.F."/>
            <person name="Perotto S."/>
            <person name="Peter M."/>
            <person name="Pfister S."/>
            <person name="Riley R."/>
            <person name="Sitrit Y."/>
            <person name="Stielow J.B."/>
            <person name="Szollosi G."/>
            <person name="Zifcakova L."/>
            <person name="Stursova M."/>
            <person name="Spatafora J.W."/>
            <person name="Tedersoo L."/>
            <person name="Vaario L.M."/>
            <person name="Yamada A."/>
            <person name="Yan M."/>
            <person name="Wang P."/>
            <person name="Xu J."/>
            <person name="Bruns T."/>
            <person name="Baldrian P."/>
            <person name="Vilgalys R."/>
            <person name="Dunand C."/>
            <person name="Henrissat B."/>
            <person name="Grigoriev I.V."/>
            <person name="Hibbett D."/>
            <person name="Nagy L.G."/>
            <person name="Martin F.M."/>
        </authorList>
    </citation>
    <scope>NUCLEOTIDE SEQUENCE</scope>
    <source>
        <strain evidence="3">BED1</strain>
    </source>
</reference>
<keyword evidence="4" id="KW-1185">Reference proteome</keyword>
<proteinExistence type="predicted"/>
<evidence type="ECO:0000256" key="1">
    <source>
        <dbReference type="SAM" id="MobiDB-lite"/>
    </source>
</evidence>
<name>A0AAD4BFP4_BOLED</name>
<protein>
    <recommendedName>
        <fullName evidence="2">DUF6830 domain-containing protein</fullName>
    </recommendedName>
</protein>
<comment type="caution">
    <text evidence="3">The sequence shown here is derived from an EMBL/GenBank/DDBJ whole genome shotgun (WGS) entry which is preliminary data.</text>
</comment>
<feature type="compositionally biased region" description="Acidic residues" evidence="1">
    <location>
        <begin position="80"/>
        <end position="102"/>
    </location>
</feature>
<reference evidence="3" key="1">
    <citation type="submission" date="2019-10" db="EMBL/GenBank/DDBJ databases">
        <authorList>
            <consortium name="DOE Joint Genome Institute"/>
            <person name="Kuo A."/>
            <person name="Miyauchi S."/>
            <person name="Kiss E."/>
            <person name="Drula E."/>
            <person name="Kohler A."/>
            <person name="Sanchez-Garcia M."/>
            <person name="Andreopoulos B."/>
            <person name="Barry K.W."/>
            <person name="Bonito G."/>
            <person name="Buee M."/>
            <person name="Carver A."/>
            <person name="Chen C."/>
            <person name="Cichocki N."/>
            <person name="Clum A."/>
            <person name="Culley D."/>
            <person name="Crous P.W."/>
            <person name="Fauchery L."/>
            <person name="Girlanda M."/>
            <person name="Hayes R."/>
            <person name="Keri Z."/>
            <person name="LaButti K."/>
            <person name="Lipzen A."/>
            <person name="Lombard V."/>
            <person name="Magnuson J."/>
            <person name="Maillard F."/>
            <person name="Morin E."/>
            <person name="Murat C."/>
            <person name="Nolan M."/>
            <person name="Ohm R."/>
            <person name="Pangilinan J."/>
            <person name="Pereira M."/>
            <person name="Perotto S."/>
            <person name="Peter M."/>
            <person name="Riley R."/>
            <person name="Sitrit Y."/>
            <person name="Stielow B."/>
            <person name="Szollosi G."/>
            <person name="Zifcakova L."/>
            <person name="Stursova M."/>
            <person name="Spatafora J.W."/>
            <person name="Tedersoo L."/>
            <person name="Vaario L.-M."/>
            <person name="Yamada A."/>
            <person name="Yan M."/>
            <person name="Wang P."/>
            <person name="Xu J."/>
            <person name="Bruns T."/>
            <person name="Baldrian P."/>
            <person name="Vilgalys R."/>
            <person name="Henrissat B."/>
            <person name="Grigoriev I.V."/>
            <person name="Hibbett D."/>
            <person name="Nagy L.G."/>
            <person name="Martin F.M."/>
        </authorList>
    </citation>
    <scope>NUCLEOTIDE SEQUENCE</scope>
    <source>
        <strain evidence="3">BED1</strain>
    </source>
</reference>
<evidence type="ECO:0000313" key="3">
    <source>
        <dbReference type="EMBL" id="KAF8425437.1"/>
    </source>
</evidence>
<sequence>MQSVAPSISQIGVPVQWSADTTEHAHVEMIKDPAASTNHHNFNLQICCYLDRIERCWAFETATRLSSALCNGPDNGQDIPDSEVDLAAGDVDDPSAEDEDEEEHPTALLNDIWAPKCPVPNFFSIAQTLLTAIPGSIPHPIRTFTSGPTAFCLNYDPSIKRIAIDQAAEMFNIPDLCPAIANYLGCEGPYTQNFHSFGGQPRAYADVHLPFSEIQVWYKVRLQQKLHHDHTSVGPVFTINAHPANHAWEYGCHDAAILYIDGCHEWPSSGLTGHAIVEICLIMHPLSPRGCKITWDERFLVYARRFDVAPQQQSQVDPAIGLHVLNSNIVRSRELSASTRSPSDLKWPCCLRMRRQSKAYQGFIKKEPITKSPLSPSVHPSTMEHVQVQCELTKSGLIFGLSDPDYLGLDTKQAGLRTILGLNHRI</sequence>
<evidence type="ECO:0000259" key="2">
    <source>
        <dbReference type="Pfam" id="PF20722"/>
    </source>
</evidence>
<dbReference type="AlphaFoldDB" id="A0AAD4BFP4"/>
<organism evidence="3 4">
    <name type="scientific">Boletus edulis BED1</name>
    <dbReference type="NCBI Taxonomy" id="1328754"/>
    <lineage>
        <taxon>Eukaryota</taxon>
        <taxon>Fungi</taxon>
        <taxon>Dikarya</taxon>
        <taxon>Basidiomycota</taxon>
        <taxon>Agaricomycotina</taxon>
        <taxon>Agaricomycetes</taxon>
        <taxon>Agaricomycetidae</taxon>
        <taxon>Boletales</taxon>
        <taxon>Boletineae</taxon>
        <taxon>Boletaceae</taxon>
        <taxon>Boletoideae</taxon>
        <taxon>Boletus</taxon>
    </lineage>
</organism>
<accession>A0AAD4BFP4</accession>
<feature type="region of interest" description="Disordered" evidence="1">
    <location>
        <begin position="70"/>
        <end position="102"/>
    </location>
</feature>
<dbReference type="EMBL" id="WHUW01000094">
    <property type="protein sequence ID" value="KAF8425437.1"/>
    <property type="molecule type" value="Genomic_DNA"/>
</dbReference>
<gene>
    <name evidence="3" type="ORF">L210DRAFT_3509282</name>
</gene>
<evidence type="ECO:0000313" key="4">
    <source>
        <dbReference type="Proteomes" id="UP001194468"/>
    </source>
</evidence>
<dbReference type="InterPro" id="IPR049233">
    <property type="entry name" value="DUF6830"/>
</dbReference>
<dbReference type="Proteomes" id="UP001194468">
    <property type="component" value="Unassembled WGS sequence"/>
</dbReference>